<sequence>MLHLLTRYRHLSLFIFFLFISLILLSLGRPALENVPKPSNILERAMLVVLQPFQRVVTSVISNTENIWNNYIRLVDVAKENNELRKQVLQLQEANNRYLEDLMAYERLKDTLHLAEDRKFSTILARVVGYDATNHSNTMVVDRGSNDGIQEGWPVITHAGIVGRTMTVAKNSTKVLLLSDPNCSVSALIQRTRDQGIVTGLTRKDAYTMKNVLRRAEIREGTIYRLTDQSLIELAKSDIPGYAITADTMARLAENLVPADVLAFMEGMQNKTYGNQRLFIKALENMLGKEQADWYKGIILQFSQADVLAALRPLKEQQFASKQAFIEALQTAIGAEQTAKYLEQILRFAREDETVISSGLGGLYPKGLIIGTVSKVKKEDYGLFQEIEITPSVDFSKLEEVLIIQRTEVNDSDKSEKAQE</sequence>
<reference evidence="7" key="1">
    <citation type="journal article" date="2015" name="PeerJ">
        <title>First genomic representation of candidate bacterial phylum KSB3 points to enhanced environmental sensing as a trigger of wastewater bulking.</title>
        <authorList>
            <person name="Sekiguchi Y."/>
            <person name="Ohashi A."/>
            <person name="Parks D.H."/>
            <person name="Yamauchi T."/>
            <person name="Tyson G.W."/>
            <person name="Hugenholtz P."/>
        </authorList>
    </citation>
    <scope>NUCLEOTIDE SEQUENCE [LARGE SCALE GENOMIC DNA]</scope>
</reference>
<dbReference type="Pfam" id="PF04085">
    <property type="entry name" value="MreC"/>
    <property type="match status" value="2"/>
</dbReference>
<protein>
    <recommendedName>
        <fullName evidence="2">Cell shape-determining protein MreC</fullName>
    </recommendedName>
    <alternativeName>
        <fullName evidence="4">Cell shape protein MreC</fullName>
    </alternativeName>
</protein>
<dbReference type="AlphaFoldDB" id="A0A081BSN0"/>
<feature type="coiled-coil region" evidence="5">
    <location>
        <begin position="74"/>
        <end position="108"/>
    </location>
</feature>
<keyword evidence="5" id="KW-0175">Coiled coil</keyword>
<dbReference type="GO" id="GO:0005886">
    <property type="term" value="C:plasma membrane"/>
    <property type="evidence" value="ECO:0007669"/>
    <property type="project" value="TreeGrafter"/>
</dbReference>
<evidence type="ECO:0000259" key="6">
    <source>
        <dbReference type="Pfam" id="PF04085"/>
    </source>
</evidence>
<feature type="domain" description="Rod shape-determining protein MreC beta-barrel core" evidence="6">
    <location>
        <begin position="343"/>
        <end position="405"/>
    </location>
</feature>
<dbReference type="GO" id="GO:0008360">
    <property type="term" value="P:regulation of cell shape"/>
    <property type="evidence" value="ECO:0007669"/>
    <property type="project" value="UniProtKB-KW"/>
</dbReference>
<dbReference type="PANTHER" id="PTHR34138:SF1">
    <property type="entry name" value="CELL SHAPE-DETERMINING PROTEIN MREC"/>
    <property type="match status" value="1"/>
</dbReference>
<comment type="similarity">
    <text evidence="1">Belongs to the MreC family.</text>
</comment>
<dbReference type="InterPro" id="IPR042175">
    <property type="entry name" value="Cell/Rod_MreC_2"/>
</dbReference>
<evidence type="ECO:0000256" key="5">
    <source>
        <dbReference type="SAM" id="Coils"/>
    </source>
</evidence>
<name>A0A081BSN0_9BACT</name>
<evidence type="ECO:0000256" key="2">
    <source>
        <dbReference type="ARBA" id="ARBA00013855"/>
    </source>
</evidence>
<proteinExistence type="inferred from homology"/>
<keyword evidence="8" id="KW-1185">Reference proteome</keyword>
<dbReference type="EMBL" id="DF820461">
    <property type="protein sequence ID" value="GAK54411.1"/>
    <property type="molecule type" value="Genomic_DNA"/>
</dbReference>
<accession>A0A081BSN0</accession>
<dbReference type="InterPro" id="IPR007221">
    <property type="entry name" value="MreC"/>
</dbReference>
<evidence type="ECO:0000313" key="8">
    <source>
        <dbReference type="Proteomes" id="UP000030700"/>
    </source>
</evidence>
<evidence type="ECO:0000256" key="4">
    <source>
        <dbReference type="ARBA" id="ARBA00032089"/>
    </source>
</evidence>
<dbReference type="HOGENOM" id="CLU_659978_0_0_0"/>
<keyword evidence="3" id="KW-0133">Cell shape</keyword>
<dbReference type="Gene3D" id="2.40.10.350">
    <property type="entry name" value="Rod shape-determining protein MreC, domain 2"/>
    <property type="match status" value="1"/>
</dbReference>
<dbReference type="STRING" id="1499966.U14_05696"/>
<dbReference type="Proteomes" id="UP000030700">
    <property type="component" value="Unassembled WGS sequence"/>
</dbReference>
<evidence type="ECO:0000256" key="1">
    <source>
        <dbReference type="ARBA" id="ARBA00009369"/>
    </source>
</evidence>
<dbReference type="InterPro" id="IPR042177">
    <property type="entry name" value="Cell/Rod_1"/>
</dbReference>
<dbReference type="InterPro" id="IPR055342">
    <property type="entry name" value="MreC_beta-barrel_core"/>
</dbReference>
<gene>
    <name evidence="7" type="ORF">U14_05696</name>
</gene>
<feature type="domain" description="Rod shape-determining protein MreC beta-barrel core" evidence="6">
    <location>
        <begin position="127"/>
        <end position="222"/>
    </location>
</feature>
<evidence type="ECO:0000313" key="7">
    <source>
        <dbReference type="EMBL" id="GAK54411.1"/>
    </source>
</evidence>
<dbReference type="PANTHER" id="PTHR34138">
    <property type="entry name" value="CELL SHAPE-DETERMINING PROTEIN MREC"/>
    <property type="match status" value="1"/>
</dbReference>
<evidence type="ECO:0000256" key="3">
    <source>
        <dbReference type="ARBA" id="ARBA00022960"/>
    </source>
</evidence>
<organism evidence="7">
    <name type="scientific">Candidatus Moduliflexus flocculans</name>
    <dbReference type="NCBI Taxonomy" id="1499966"/>
    <lineage>
        <taxon>Bacteria</taxon>
        <taxon>Candidatus Moduliflexota</taxon>
        <taxon>Candidatus Moduliflexia</taxon>
        <taxon>Candidatus Moduliflexales</taxon>
        <taxon>Candidatus Moduliflexaceae</taxon>
    </lineage>
</organism>
<dbReference type="Gene3D" id="2.40.10.340">
    <property type="entry name" value="Rod shape-determining protein MreC, domain 1"/>
    <property type="match status" value="1"/>
</dbReference>